<dbReference type="PANTHER" id="PTHR12496:SF0">
    <property type="entry name" value="METHYLTRANSFERASE DOMAIN-CONTAINING PROTEIN"/>
    <property type="match status" value="1"/>
</dbReference>
<comment type="caution">
    <text evidence="2">The sequence shown here is derived from an EMBL/GenBank/DDBJ whole genome shotgun (WGS) entry which is preliminary data.</text>
</comment>
<dbReference type="InterPro" id="IPR052220">
    <property type="entry name" value="METTL25"/>
</dbReference>
<dbReference type="OrthoDB" id="10258156at2759"/>
<dbReference type="PANTHER" id="PTHR12496">
    <property type="entry name" value="CGI-41 METHYLTRANSFERASE"/>
    <property type="match status" value="1"/>
</dbReference>
<feature type="domain" description="Methyltransferase" evidence="1">
    <location>
        <begin position="120"/>
        <end position="297"/>
    </location>
</feature>
<dbReference type="AlphaFoldDB" id="A0A2P6NRY8"/>
<evidence type="ECO:0000313" key="3">
    <source>
        <dbReference type="Proteomes" id="UP000241769"/>
    </source>
</evidence>
<dbReference type="Pfam" id="PF13679">
    <property type="entry name" value="Methyltransf_32"/>
    <property type="match status" value="1"/>
</dbReference>
<proteinExistence type="predicted"/>
<organism evidence="2 3">
    <name type="scientific">Planoprotostelium fungivorum</name>
    <dbReference type="NCBI Taxonomy" id="1890364"/>
    <lineage>
        <taxon>Eukaryota</taxon>
        <taxon>Amoebozoa</taxon>
        <taxon>Evosea</taxon>
        <taxon>Variosea</taxon>
        <taxon>Cavosteliida</taxon>
        <taxon>Cavosteliaceae</taxon>
        <taxon>Planoprotostelium</taxon>
    </lineage>
</organism>
<evidence type="ECO:0000313" key="2">
    <source>
        <dbReference type="EMBL" id="PRP86725.1"/>
    </source>
</evidence>
<protein>
    <recommendedName>
        <fullName evidence="1">Methyltransferase domain-containing protein</fullName>
    </recommendedName>
</protein>
<dbReference type="STRING" id="1890364.A0A2P6NRY8"/>
<dbReference type="InParanoid" id="A0A2P6NRY8"/>
<dbReference type="FunCoup" id="A0A2P6NRY8">
    <property type="interactions" value="174"/>
</dbReference>
<dbReference type="Proteomes" id="UP000241769">
    <property type="component" value="Unassembled WGS sequence"/>
</dbReference>
<evidence type="ECO:0000259" key="1">
    <source>
        <dbReference type="Pfam" id="PF13679"/>
    </source>
</evidence>
<name>A0A2P6NRY8_9EUKA</name>
<keyword evidence="3" id="KW-1185">Reference proteome</keyword>
<dbReference type="InterPro" id="IPR025714">
    <property type="entry name" value="Methyltranfer_dom"/>
</dbReference>
<sequence>MDDPNYEREILSLLKDYQWLHNDPSSDLNNFFTGDTFSRCVPDDWQQWLSHLSEDQLHTLTITSEDAISSWAPEVPPSLIKFIHECRRLSLRNLISSQAIHAHHDPLRHHNSVTRGMSIKKLHEVQRLGTLITELAGKYSSKVKIVDIGSGEGYLSSVLSYCYDLDVVGVDAQFTKGEVDFSRKIPTPLGAEKRRGILAGEISGKLPKPDREAEVKRLEDKLQFVQRFIPVRIHLVHHVTLCRLTSRANSFWISHPDTKIILIGLHTCGVLACSMLRLFNACEAVVGFVGVGCCYHKGRIEDIFPMSHTSTRTMESNFHGILDSQSLYLACESPELRCSQSIEDQRYALRRRFYRSVLEVSFRCAFGSNFAGHFVVRDVKRQDCGDFFDYSKAAAAKLRTNPPIEGADQVFANWSTDENVKQVWKRYKDREKEILIVLQLQMILAPVIESLLILDRYQYLVEQGMEVRVEQLFDAKLSPRNIVLCAQKP</sequence>
<reference evidence="2 3" key="1">
    <citation type="journal article" date="2018" name="Genome Biol. Evol.">
        <title>Multiple Roots of Fruiting Body Formation in Amoebozoa.</title>
        <authorList>
            <person name="Hillmann F."/>
            <person name="Forbes G."/>
            <person name="Novohradska S."/>
            <person name="Ferling I."/>
            <person name="Riege K."/>
            <person name="Groth M."/>
            <person name="Westermann M."/>
            <person name="Marz M."/>
            <person name="Spaller T."/>
            <person name="Winckler T."/>
            <person name="Schaap P."/>
            <person name="Glockner G."/>
        </authorList>
    </citation>
    <scope>NUCLEOTIDE SEQUENCE [LARGE SCALE GENOMIC DNA]</scope>
    <source>
        <strain evidence="2 3">Jena</strain>
    </source>
</reference>
<dbReference type="EMBL" id="MDYQ01000027">
    <property type="protein sequence ID" value="PRP86725.1"/>
    <property type="molecule type" value="Genomic_DNA"/>
</dbReference>
<gene>
    <name evidence="2" type="ORF">PROFUN_02874</name>
</gene>
<accession>A0A2P6NRY8</accession>